<proteinExistence type="predicted"/>
<sequence length="99" mass="11358">MQFDRQGSVAPSTLNRGRPGQVVRIGEVHPETRVVPRHVYEMNKVSHVTMTVPEGYRRAFDDGRLNTKRAEMTFAGVSRTNQIWTEKTPRRLIIPRVGE</sequence>
<dbReference type="EMBL" id="PYGJ01000001">
    <property type="protein sequence ID" value="PSL22125.1"/>
    <property type="molecule type" value="Genomic_DNA"/>
</dbReference>
<gene>
    <name evidence="2" type="ORF">CLV88_101550</name>
</gene>
<comment type="caution">
    <text evidence="2">The sequence shown here is derived from an EMBL/GenBank/DDBJ whole genome shotgun (WGS) entry which is preliminary data.</text>
</comment>
<dbReference type="Proteomes" id="UP000240418">
    <property type="component" value="Unassembled WGS sequence"/>
</dbReference>
<name>A0A2P8FKA8_9RHOB</name>
<accession>A0A2P8FKA8</accession>
<evidence type="ECO:0000313" key="3">
    <source>
        <dbReference type="Proteomes" id="UP000240418"/>
    </source>
</evidence>
<keyword evidence="3" id="KW-1185">Reference proteome</keyword>
<organism evidence="2 3">
    <name type="scientific">Shimia abyssi</name>
    <dbReference type="NCBI Taxonomy" id="1662395"/>
    <lineage>
        <taxon>Bacteria</taxon>
        <taxon>Pseudomonadati</taxon>
        <taxon>Pseudomonadota</taxon>
        <taxon>Alphaproteobacteria</taxon>
        <taxon>Rhodobacterales</taxon>
        <taxon>Roseobacteraceae</taxon>
    </lineage>
</organism>
<reference evidence="2 3" key="1">
    <citation type="submission" date="2018-03" db="EMBL/GenBank/DDBJ databases">
        <title>Genomic Encyclopedia of Archaeal and Bacterial Type Strains, Phase II (KMG-II): from individual species to whole genera.</title>
        <authorList>
            <person name="Goeker M."/>
        </authorList>
    </citation>
    <scope>NUCLEOTIDE SEQUENCE [LARGE SCALE GENOMIC DNA]</scope>
    <source>
        <strain evidence="2 3">DSM 100673</strain>
    </source>
</reference>
<protein>
    <submittedName>
        <fullName evidence="2">Uncharacterized protein</fullName>
    </submittedName>
</protein>
<evidence type="ECO:0000313" key="2">
    <source>
        <dbReference type="EMBL" id="PSL22125.1"/>
    </source>
</evidence>
<evidence type="ECO:0000256" key="1">
    <source>
        <dbReference type="SAM" id="MobiDB-lite"/>
    </source>
</evidence>
<feature type="region of interest" description="Disordered" evidence="1">
    <location>
        <begin position="1"/>
        <end position="20"/>
    </location>
</feature>
<dbReference type="AlphaFoldDB" id="A0A2P8FKA8"/>